<protein>
    <submittedName>
        <fullName evidence="1">Uncharacterized protein</fullName>
    </submittedName>
</protein>
<dbReference type="EMBL" id="JAIQCJ010002160">
    <property type="protein sequence ID" value="KAJ8780281.1"/>
    <property type="molecule type" value="Genomic_DNA"/>
</dbReference>
<evidence type="ECO:0000313" key="1">
    <source>
        <dbReference type="EMBL" id="KAJ8780281.1"/>
    </source>
</evidence>
<proteinExistence type="predicted"/>
<reference evidence="1 2" key="1">
    <citation type="submission" date="2022-11" db="EMBL/GenBank/DDBJ databases">
        <title>Whole genome sequence of Eschrichtius robustus ER-17-0199.</title>
        <authorList>
            <person name="Bruniche-Olsen A."/>
            <person name="Black A.N."/>
            <person name="Fields C.J."/>
            <person name="Walden K."/>
            <person name="Dewoody J.A."/>
        </authorList>
    </citation>
    <scope>NUCLEOTIDE SEQUENCE [LARGE SCALE GENOMIC DNA]</scope>
    <source>
        <strain evidence="1">ER-17-0199</strain>
        <tissue evidence="1">Blubber</tissue>
    </source>
</reference>
<sequence>MAVTRKMNNARTIVYKEHAVHQEDQPTPIFELSSLLPINYDSQIHQNSTEVEAGVHLLVLHLRTCWTCSSLGFYFDCDDEALEALGRFFQEVAKKCEGTKSPFKVQNQLLN</sequence>
<comment type="caution">
    <text evidence="1">The sequence shown here is derived from an EMBL/GenBank/DDBJ whole genome shotgun (WGS) entry which is preliminary data.</text>
</comment>
<accession>A0AB34GJ69</accession>
<dbReference type="Proteomes" id="UP001159641">
    <property type="component" value="Unassembled WGS sequence"/>
</dbReference>
<evidence type="ECO:0000313" key="2">
    <source>
        <dbReference type="Proteomes" id="UP001159641"/>
    </source>
</evidence>
<dbReference type="AlphaFoldDB" id="A0AB34GJ69"/>
<keyword evidence="2" id="KW-1185">Reference proteome</keyword>
<name>A0AB34GJ69_ESCRO</name>
<gene>
    <name evidence="1" type="ORF">J1605_011545</name>
</gene>
<organism evidence="1 2">
    <name type="scientific">Eschrichtius robustus</name>
    <name type="common">California gray whale</name>
    <name type="synonym">Eschrichtius gibbosus</name>
    <dbReference type="NCBI Taxonomy" id="9764"/>
    <lineage>
        <taxon>Eukaryota</taxon>
        <taxon>Metazoa</taxon>
        <taxon>Chordata</taxon>
        <taxon>Craniata</taxon>
        <taxon>Vertebrata</taxon>
        <taxon>Euteleostomi</taxon>
        <taxon>Mammalia</taxon>
        <taxon>Eutheria</taxon>
        <taxon>Laurasiatheria</taxon>
        <taxon>Artiodactyla</taxon>
        <taxon>Whippomorpha</taxon>
        <taxon>Cetacea</taxon>
        <taxon>Mysticeti</taxon>
        <taxon>Eschrichtiidae</taxon>
        <taxon>Eschrichtius</taxon>
    </lineage>
</organism>